<proteinExistence type="predicted"/>
<dbReference type="EMBL" id="CAXAMM010004435">
    <property type="protein sequence ID" value="CAK9003508.1"/>
    <property type="molecule type" value="Genomic_DNA"/>
</dbReference>
<keyword evidence="2" id="KW-1185">Reference proteome</keyword>
<reference evidence="1 2" key="1">
    <citation type="submission" date="2024-02" db="EMBL/GenBank/DDBJ databases">
        <authorList>
            <person name="Chen Y."/>
            <person name="Shah S."/>
            <person name="Dougan E. K."/>
            <person name="Thang M."/>
            <person name="Chan C."/>
        </authorList>
    </citation>
    <scope>NUCLEOTIDE SEQUENCE [LARGE SCALE GENOMIC DNA]</scope>
</reference>
<evidence type="ECO:0000313" key="2">
    <source>
        <dbReference type="Proteomes" id="UP001642464"/>
    </source>
</evidence>
<comment type="caution">
    <text evidence="1">The sequence shown here is derived from an EMBL/GenBank/DDBJ whole genome shotgun (WGS) entry which is preliminary data.</text>
</comment>
<sequence length="146" mass="15027">MHGLLRQNHFATSFANPTTASYGGLMSQGYVPPGQFEDLLNLIRQASAASERAMNAAKYAEMAASAAGAAGQQAVVRAMHMANAPGAPTAAPFSPGSPDPGVGIGVACMPAELGLLHAFLPEGQAFSRRWPSISDLRNASPTTTTT</sequence>
<gene>
    <name evidence="1" type="ORF">SCF082_LOCUS7766</name>
</gene>
<name>A0ABP0IMG1_9DINO</name>
<accession>A0ABP0IMG1</accession>
<organism evidence="1 2">
    <name type="scientific">Durusdinium trenchii</name>
    <dbReference type="NCBI Taxonomy" id="1381693"/>
    <lineage>
        <taxon>Eukaryota</taxon>
        <taxon>Sar</taxon>
        <taxon>Alveolata</taxon>
        <taxon>Dinophyceae</taxon>
        <taxon>Suessiales</taxon>
        <taxon>Symbiodiniaceae</taxon>
        <taxon>Durusdinium</taxon>
    </lineage>
</organism>
<evidence type="ECO:0000313" key="1">
    <source>
        <dbReference type="EMBL" id="CAK9003508.1"/>
    </source>
</evidence>
<dbReference type="Proteomes" id="UP001642464">
    <property type="component" value="Unassembled WGS sequence"/>
</dbReference>
<protein>
    <submittedName>
        <fullName evidence="1">Protein phosphatase 1 regulatory subunit 7</fullName>
    </submittedName>
</protein>